<keyword evidence="1" id="KW-0808">Transferase</keyword>
<feature type="transmembrane region" description="Helical" evidence="7">
    <location>
        <begin position="174"/>
        <end position="197"/>
    </location>
</feature>
<keyword evidence="10" id="KW-1185">Reference proteome</keyword>
<dbReference type="Proteomes" id="UP001054837">
    <property type="component" value="Unassembled WGS sequence"/>
</dbReference>
<dbReference type="GO" id="GO:0006511">
    <property type="term" value="P:ubiquitin-dependent protein catabolic process"/>
    <property type="evidence" value="ECO:0007669"/>
    <property type="project" value="TreeGrafter"/>
</dbReference>
<evidence type="ECO:0000256" key="3">
    <source>
        <dbReference type="ARBA" id="ARBA00022771"/>
    </source>
</evidence>
<dbReference type="GO" id="GO:0008270">
    <property type="term" value="F:zinc ion binding"/>
    <property type="evidence" value="ECO:0007669"/>
    <property type="project" value="UniProtKB-KW"/>
</dbReference>
<evidence type="ECO:0000256" key="6">
    <source>
        <dbReference type="PROSITE-ProRule" id="PRU00175"/>
    </source>
</evidence>
<evidence type="ECO:0000256" key="2">
    <source>
        <dbReference type="ARBA" id="ARBA00022723"/>
    </source>
</evidence>
<dbReference type="GO" id="GO:0061630">
    <property type="term" value="F:ubiquitin protein ligase activity"/>
    <property type="evidence" value="ECO:0007669"/>
    <property type="project" value="TreeGrafter"/>
</dbReference>
<evidence type="ECO:0000313" key="9">
    <source>
        <dbReference type="EMBL" id="GIY50451.1"/>
    </source>
</evidence>
<evidence type="ECO:0000256" key="1">
    <source>
        <dbReference type="ARBA" id="ARBA00022679"/>
    </source>
</evidence>
<keyword evidence="5" id="KW-0862">Zinc</keyword>
<evidence type="ECO:0000256" key="7">
    <source>
        <dbReference type="SAM" id="Phobius"/>
    </source>
</evidence>
<comment type="caution">
    <text evidence="9">The sequence shown here is derived from an EMBL/GenBank/DDBJ whole genome shotgun (WGS) entry which is preliminary data.</text>
</comment>
<accession>A0AAV4TXW0</accession>
<keyword evidence="2" id="KW-0479">Metal-binding</keyword>
<keyword evidence="7" id="KW-0812">Transmembrane</keyword>
<keyword evidence="4" id="KW-0833">Ubl conjugation pathway</keyword>
<gene>
    <name evidence="9" type="primary">AVEN_26319_1</name>
    <name evidence="9" type="ORF">CDAR_454831</name>
</gene>
<dbReference type="EMBL" id="BPLQ01010387">
    <property type="protein sequence ID" value="GIY50451.1"/>
    <property type="molecule type" value="Genomic_DNA"/>
</dbReference>
<dbReference type="PROSITE" id="PS50089">
    <property type="entry name" value="ZF_RING_2"/>
    <property type="match status" value="1"/>
</dbReference>
<sequence>MANLLRSHLLILKLRGNCGHFQWELKRSVPHICIDLYIGISILARRQAATVLIQLHDLMDYRETCYTMANQILKFVWESLSCHTSNMLRHAEDSYRKNSAMASLINQVLFFMLCDCWFCPEDRLTSLYCLLFYNVIGYMVAYAVKLLNLHDYSPIIRVSEHSNIRHLAMTTTKIVLDLAKVVTFAITGVFLLLVFGLEQGLEHFNPTWCYIFITALYYISTEPTCQKKGSTLLSKLQLDCFENLEELWYPVLVRVFSSLASVLMVTVVWFCTKGGWVLIFSSAYINVYLCLKDMGDHWNVLLREKSVLDKYRYATKEELNEKDDICAVCLQSMKKARVTPCQHMFHGECLRICLKQQIHSVCPMCKQDL</sequence>
<evidence type="ECO:0000313" key="10">
    <source>
        <dbReference type="Proteomes" id="UP001054837"/>
    </source>
</evidence>
<keyword evidence="3 6" id="KW-0863">Zinc-finger</keyword>
<dbReference type="AlphaFoldDB" id="A0AAV4TXW0"/>
<dbReference type="GO" id="GO:0000151">
    <property type="term" value="C:ubiquitin ligase complex"/>
    <property type="evidence" value="ECO:0007669"/>
    <property type="project" value="TreeGrafter"/>
</dbReference>
<name>A0AAV4TXW0_9ARAC</name>
<feature type="transmembrane region" description="Helical" evidence="7">
    <location>
        <begin position="247"/>
        <end position="269"/>
    </location>
</feature>
<dbReference type="PANTHER" id="PTHR15067">
    <property type="entry name" value="E3 UBIQUITIN-PROTEIN LIGASE RNF8"/>
    <property type="match status" value="1"/>
</dbReference>
<dbReference type="SMART" id="SM00184">
    <property type="entry name" value="RING"/>
    <property type="match status" value="1"/>
</dbReference>
<dbReference type="Pfam" id="PF13639">
    <property type="entry name" value="zf-RING_2"/>
    <property type="match status" value="1"/>
</dbReference>
<feature type="domain" description="RING-type" evidence="8">
    <location>
        <begin position="326"/>
        <end position="366"/>
    </location>
</feature>
<dbReference type="GO" id="GO:0016567">
    <property type="term" value="P:protein ubiquitination"/>
    <property type="evidence" value="ECO:0007669"/>
    <property type="project" value="TreeGrafter"/>
</dbReference>
<dbReference type="Gene3D" id="3.30.40.10">
    <property type="entry name" value="Zinc/RING finger domain, C3HC4 (zinc finger)"/>
    <property type="match status" value="1"/>
</dbReference>
<dbReference type="SUPFAM" id="SSF57850">
    <property type="entry name" value="RING/U-box"/>
    <property type="match status" value="1"/>
</dbReference>
<protein>
    <submittedName>
        <fullName evidence="9">RING-type domain-containing protein</fullName>
    </submittedName>
</protein>
<feature type="transmembrane region" description="Helical" evidence="7">
    <location>
        <begin position="124"/>
        <end position="144"/>
    </location>
</feature>
<organism evidence="9 10">
    <name type="scientific">Caerostris darwini</name>
    <dbReference type="NCBI Taxonomy" id="1538125"/>
    <lineage>
        <taxon>Eukaryota</taxon>
        <taxon>Metazoa</taxon>
        <taxon>Ecdysozoa</taxon>
        <taxon>Arthropoda</taxon>
        <taxon>Chelicerata</taxon>
        <taxon>Arachnida</taxon>
        <taxon>Araneae</taxon>
        <taxon>Araneomorphae</taxon>
        <taxon>Entelegynae</taxon>
        <taxon>Araneoidea</taxon>
        <taxon>Araneidae</taxon>
        <taxon>Caerostris</taxon>
    </lineage>
</organism>
<dbReference type="PANTHER" id="PTHR15067:SF4">
    <property type="entry name" value="E3 UBIQUITIN-PROTEIN LIGASE RNF8"/>
    <property type="match status" value="1"/>
</dbReference>
<evidence type="ECO:0000256" key="4">
    <source>
        <dbReference type="ARBA" id="ARBA00022786"/>
    </source>
</evidence>
<reference evidence="9 10" key="1">
    <citation type="submission" date="2021-06" db="EMBL/GenBank/DDBJ databases">
        <title>Caerostris darwini draft genome.</title>
        <authorList>
            <person name="Kono N."/>
            <person name="Arakawa K."/>
        </authorList>
    </citation>
    <scope>NUCLEOTIDE SEQUENCE [LARGE SCALE GENOMIC DNA]</scope>
</reference>
<proteinExistence type="predicted"/>
<dbReference type="InterPro" id="IPR001841">
    <property type="entry name" value="Znf_RING"/>
</dbReference>
<keyword evidence="7" id="KW-1133">Transmembrane helix</keyword>
<keyword evidence="7" id="KW-0472">Membrane</keyword>
<dbReference type="GO" id="GO:0005829">
    <property type="term" value="C:cytosol"/>
    <property type="evidence" value="ECO:0007669"/>
    <property type="project" value="TreeGrafter"/>
</dbReference>
<evidence type="ECO:0000259" key="8">
    <source>
        <dbReference type="PROSITE" id="PS50089"/>
    </source>
</evidence>
<evidence type="ECO:0000256" key="5">
    <source>
        <dbReference type="ARBA" id="ARBA00022833"/>
    </source>
</evidence>
<dbReference type="InterPro" id="IPR013083">
    <property type="entry name" value="Znf_RING/FYVE/PHD"/>
</dbReference>